<comment type="caution">
    <text evidence="3">The sequence shown here is derived from an EMBL/GenBank/DDBJ whole genome shotgun (WGS) entry which is preliminary data.</text>
</comment>
<sequence length="374" mass="43099">MVSIPSLHFFRWVEQLKEADVDVYWFDVTGMAASSERIQWVKQHTGWKLKWDYQGRTFLKKNAPKVYNYIQKYNERDVASVFEDYLKEIQPDVVHSFALYLSCAPILEVMQRHKHVKWIYSSWGSDLFYFQNQPDYLKDIKRVLPRIDYMFADCKRDFEIAENYGFKGEFLGVFPGGGGFDWNALAHYMLPFEERNIILIKGFQGRSGRAITVLKALKQLEEQLISYKIIVIGADAEVFEAVNQGSWSPCNNIQILGRIPHDRVLTLMGQALLYIGNSNSDGIPNTLLEAMGMGAFPIQSNPGGATSEIVIHDKNGLIINDCNDPQEIKSAILKAIDDRHLIHKAFNYNQRLKCNFDFNLIKTEVLNKYFSLVE</sequence>
<proteinExistence type="predicted"/>
<accession>A0A8J6QK67</accession>
<evidence type="ECO:0000259" key="1">
    <source>
        <dbReference type="Pfam" id="PF00534"/>
    </source>
</evidence>
<dbReference type="Pfam" id="PF00534">
    <property type="entry name" value="Glycos_transf_1"/>
    <property type="match status" value="1"/>
</dbReference>
<evidence type="ECO:0000313" key="3">
    <source>
        <dbReference type="EMBL" id="MBD0833094.1"/>
    </source>
</evidence>
<protein>
    <submittedName>
        <fullName evidence="3">Glycosyltransferase family 4 protein</fullName>
    </submittedName>
</protein>
<name>A0A8J6QK67_9FLAO</name>
<gene>
    <name evidence="3" type="ORF">ICJ83_13225</name>
</gene>
<dbReference type="Gene3D" id="3.40.50.2000">
    <property type="entry name" value="Glycogen Phosphorylase B"/>
    <property type="match status" value="2"/>
</dbReference>
<dbReference type="PANTHER" id="PTHR12526:SF630">
    <property type="entry name" value="GLYCOSYLTRANSFERASE"/>
    <property type="match status" value="1"/>
</dbReference>
<evidence type="ECO:0000259" key="2">
    <source>
        <dbReference type="Pfam" id="PF13477"/>
    </source>
</evidence>
<dbReference type="AlphaFoldDB" id="A0A8J6QK67"/>
<dbReference type="GO" id="GO:0016757">
    <property type="term" value="F:glycosyltransferase activity"/>
    <property type="evidence" value="ECO:0007669"/>
    <property type="project" value="InterPro"/>
</dbReference>
<dbReference type="Pfam" id="PF13477">
    <property type="entry name" value="Glyco_trans_4_2"/>
    <property type="match status" value="1"/>
</dbReference>
<feature type="domain" description="Glycosyltransferase subfamily 4-like N-terminal" evidence="2">
    <location>
        <begin position="86"/>
        <end position="141"/>
    </location>
</feature>
<keyword evidence="4" id="KW-1185">Reference proteome</keyword>
<reference evidence="3 4" key="1">
    <citation type="submission" date="2020-09" db="EMBL/GenBank/DDBJ databases">
        <title>TT11 complete genome.</title>
        <authorList>
            <person name="Wu Z."/>
        </authorList>
    </citation>
    <scope>NUCLEOTIDE SEQUENCE [LARGE SCALE GENOMIC DNA]</scope>
    <source>
        <strain evidence="3 4">TT11</strain>
    </source>
</reference>
<evidence type="ECO:0000313" key="4">
    <source>
        <dbReference type="Proteomes" id="UP000600588"/>
    </source>
</evidence>
<dbReference type="EMBL" id="JACVXB010000006">
    <property type="protein sequence ID" value="MBD0833094.1"/>
    <property type="molecule type" value="Genomic_DNA"/>
</dbReference>
<dbReference type="PANTHER" id="PTHR12526">
    <property type="entry name" value="GLYCOSYLTRANSFERASE"/>
    <property type="match status" value="1"/>
</dbReference>
<organism evidence="3 4">
    <name type="scientific">Aestuariibaculum sediminum</name>
    <dbReference type="NCBI Taxonomy" id="2770637"/>
    <lineage>
        <taxon>Bacteria</taxon>
        <taxon>Pseudomonadati</taxon>
        <taxon>Bacteroidota</taxon>
        <taxon>Flavobacteriia</taxon>
        <taxon>Flavobacteriales</taxon>
        <taxon>Flavobacteriaceae</taxon>
    </lineage>
</organism>
<feature type="domain" description="Glycosyl transferase family 1" evidence="1">
    <location>
        <begin position="193"/>
        <end position="345"/>
    </location>
</feature>
<dbReference type="InterPro" id="IPR001296">
    <property type="entry name" value="Glyco_trans_1"/>
</dbReference>
<dbReference type="CDD" id="cd03801">
    <property type="entry name" value="GT4_PimA-like"/>
    <property type="match status" value="1"/>
</dbReference>
<dbReference type="InterPro" id="IPR028098">
    <property type="entry name" value="Glyco_trans_4-like_N"/>
</dbReference>
<dbReference type="Proteomes" id="UP000600588">
    <property type="component" value="Unassembled WGS sequence"/>
</dbReference>
<dbReference type="SUPFAM" id="SSF53756">
    <property type="entry name" value="UDP-Glycosyltransferase/glycogen phosphorylase"/>
    <property type="match status" value="1"/>
</dbReference>